<name>A0A848CIX8_9BACT</name>
<evidence type="ECO:0000256" key="3">
    <source>
        <dbReference type="ARBA" id="ARBA00023125"/>
    </source>
</evidence>
<dbReference type="Pfam" id="PF02796">
    <property type="entry name" value="HTH_7"/>
    <property type="match status" value="1"/>
</dbReference>
<evidence type="ECO:0000256" key="2">
    <source>
        <dbReference type="ARBA" id="ARBA00022908"/>
    </source>
</evidence>
<dbReference type="SMART" id="SM00857">
    <property type="entry name" value="Resolvase"/>
    <property type="match status" value="1"/>
</dbReference>
<dbReference type="Proteomes" id="UP000522333">
    <property type="component" value="Unassembled WGS sequence"/>
</dbReference>
<comment type="similarity">
    <text evidence="1">Belongs to the site-specific recombinase resolvase family.</text>
</comment>
<evidence type="ECO:0000256" key="6">
    <source>
        <dbReference type="PROSITE-ProRule" id="PRU10137"/>
    </source>
</evidence>
<reference evidence="8 9" key="1">
    <citation type="submission" date="2020-04" db="EMBL/GenBank/DDBJ databases">
        <authorList>
            <person name="Hitch T.C.A."/>
            <person name="Wylensek D."/>
            <person name="Clavel T."/>
        </authorList>
    </citation>
    <scope>NUCLEOTIDE SEQUENCE [LARGE SCALE GENOMIC DNA]</scope>
    <source>
        <strain evidence="8 9">PG-251-APC-1</strain>
    </source>
</reference>
<dbReference type="Pfam" id="PF00239">
    <property type="entry name" value="Resolvase"/>
    <property type="match status" value="1"/>
</dbReference>
<dbReference type="GO" id="GO:0000150">
    <property type="term" value="F:DNA strand exchange activity"/>
    <property type="evidence" value="ECO:0007669"/>
    <property type="project" value="InterPro"/>
</dbReference>
<dbReference type="GO" id="GO:0015074">
    <property type="term" value="P:DNA integration"/>
    <property type="evidence" value="ECO:0007669"/>
    <property type="project" value="UniProtKB-KW"/>
</dbReference>
<evidence type="ECO:0000256" key="1">
    <source>
        <dbReference type="ARBA" id="ARBA00009913"/>
    </source>
</evidence>
<dbReference type="Gene3D" id="1.10.10.60">
    <property type="entry name" value="Homeodomain-like"/>
    <property type="match status" value="1"/>
</dbReference>
<dbReference type="SUPFAM" id="SSF46689">
    <property type="entry name" value="Homeodomain-like"/>
    <property type="match status" value="1"/>
</dbReference>
<dbReference type="CDD" id="cd03768">
    <property type="entry name" value="SR_ResInv"/>
    <property type="match status" value="1"/>
</dbReference>
<evidence type="ECO:0000259" key="7">
    <source>
        <dbReference type="PROSITE" id="PS51736"/>
    </source>
</evidence>
<keyword evidence="2" id="KW-0229">DNA integration</keyword>
<feature type="active site" description="O-(5'-phospho-DNA)-serine intermediate" evidence="5 6">
    <location>
        <position position="12"/>
    </location>
</feature>
<dbReference type="PROSITE" id="PS00397">
    <property type="entry name" value="RECOMBINASES_1"/>
    <property type="match status" value="1"/>
</dbReference>
<dbReference type="Gene3D" id="3.40.50.1390">
    <property type="entry name" value="Resolvase, N-terminal catalytic domain"/>
    <property type="match status" value="1"/>
</dbReference>
<dbReference type="PROSITE" id="PS51736">
    <property type="entry name" value="RECOMBINASES_3"/>
    <property type="match status" value="1"/>
</dbReference>
<proteinExistence type="inferred from homology"/>
<comment type="caution">
    <text evidence="8">The sequence shown here is derived from an EMBL/GenBank/DDBJ whole genome shotgun (WGS) entry which is preliminary data.</text>
</comment>
<dbReference type="InterPro" id="IPR050639">
    <property type="entry name" value="SSR_resolvase"/>
</dbReference>
<dbReference type="GO" id="GO:0003677">
    <property type="term" value="F:DNA binding"/>
    <property type="evidence" value="ECO:0007669"/>
    <property type="project" value="UniProtKB-KW"/>
</dbReference>
<dbReference type="PANTHER" id="PTHR30461">
    <property type="entry name" value="DNA-INVERTASE FROM LAMBDOID PROPHAGE"/>
    <property type="match status" value="1"/>
</dbReference>
<dbReference type="InterPro" id="IPR006120">
    <property type="entry name" value="Resolvase_HTH_dom"/>
</dbReference>
<keyword evidence="3" id="KW-0238">DNA-binding</keyword>
<feature type="domain" description="Resolvase/invertase-type recombinase catalytic" evidence="7">
    <location>
        <begin position="4"/>
        <end position="139"/>
    </location>
</feature>
<dbReference type="InterPro" id="IPR036162">
    <property type="entry name" value="Resolvase-like_N_sf"/>
</dbReference>
<keyword evidence="4" id="KW-0233">DNA recombination</keyword>
<dbReference type="EMBL" id="JABAFY010000020">
    <property type="protein sequence ID" value="NME52233.1"/>
    <property type="molecule type" value="Genomic_DNA"/>
</dbReference>
<dbReference type="CDD" id="cd00569">
    <property type="entry name" value="HTH_Hin_like"/>
    <property type="match status" value="1"/>
</dbReference>
<protein>
    <submittedName>
        <fullName evidence="8">Recombinase family protein</fullName>
    </submittedName>
</protein>
<dbReference type="InterPro" id="IPR006118">
    <property type="entry name" value="Recombinase_CS"/>
</dbReference>
<evidence type="ECO:0000313" key="9">
    <source>
        <dbReference type="Proteomes" id="UP000522333"/>
    </source>
</evidence>
<dbReference type="AlphaFoldDB" id="A0A848CIX8"/>
<evidence type="ECO:0000256" key="5">
    <source>
        <dbReference type="PIRSR" id="PIRSR606118-50"/>
    </source>
</evidence>
<sequence length="190" mass="21419">MEGKQIGYIRVSSTDQNTARQLDGFHLDKVFTDKCSGKDTSRPQLVACLDYLRDGDTLHVHSIDRLARNLQDLLRIIESLNQRDVSVSFHKEGLTFSAGKAEDPFQRLQLQIIGAVAQFERAMIRERQREGIAIAKAAGKYKGRKPSFTPEQAELARKMVADGQSKTEVAAYFGVSRTTLYKALQHVERH</sequence>
<dbReference type="SUPFAM" id="SSF53041">
    <property type="entry name" value="Resolvase-like"/>
    <property type="match status" value="1"/>
</dbReference>
<dbReference type="RefSeq" id="WP_168935613.1">
    <property type="nucleotide sequence ID" value="NZ_JABAFY010000020.1"/>
</dbReference>
<accession>A0A848CIX8</accession>
<dbReference type="InterPro" id="IPR006119">
    <property type="entry name" value="Resolv_N"/>
</dbReference>
<gene>
    <name evidence="8" type="ORF">HF854_06765</name>
</gene>
<evidence type="ECO:0000256" key="4">
    <source>
        <dbReference type="ARBA" id="ARBA00023172"/>
    </source>
</evidence>
<dbReference type="PANTHER" id="PTHR30461:SF26">
    <property type="entry name" value="RESOLVASE HOMOLOG YNEB"/>
    <property type="match status" value="1"/>
</dbReference>
<dbReference type="InterPro" id="IPR009057">
    <property type="entry name" value="Homeodomain-like_sf"/>
</dbReference>
<organism evidence="8 9">
    <name type="scientific">Desulfovibrio piger</name>
    <dbReference type="NCBI Taxonomy" id="901"/>
    <lineage>
        <taxon>Bacteria</taxon>
        <taxon>Pseudomonadati</taxon>
        <taxon>Thermodesulfobacteriota</taxon>
        <taxon>Desulfovibrionia</taxon>
        <taxon>Desulfovibrionales</taxon>
        <taxon>Desulfovibrionaceae</taxon>
        <taxon>Desulfovibrio</taxon>
    </lineage>
</organism>
<evidence type="ECO:0000313" key="8">
    <source>
        <dbReference type="EMBL" id="NME52233.1"/>
    </source>
</evidence>